<feature type="domain" description="CRISPR type III-associated protein" evidence="10">
    <location>
        <begin position="16"/>
        <end position="233"/>
    </location>
</feature>
<organism evidence="11">
    <name type="scientific">Desulfatirhabdium butyrativorans</name>
    <dbReference type="NCBI Taxonomy" id="340467"/>
    <lineage>
        <taxon>Bacteria</taxon>
        <taxon>Pseudomonadati</taxon>
        <taxon>Thermodesulfobacteriota</taxon>
        <taxon>Desulfobacteria</taxon>
        <taxon>Desulfobacterales</taxon>
        <taxon>Desulfatirhabdiaceae</taxon>
        <taxon>Desulfatirhabdium</taxon>
    </lineage>
</organism>
<name>A0A7C4W2B0_9BACT</name>
<dbReference type="NCBIfam" id="TIGR02582">
    <property type="entry name" value="cas7_TM1809"/>
    <property type="match status" value="1"/>
</dbReference>
<sequence length="272" mass="29845">MGKGIEFKKRIFISGTLATLTGLHIGGNSTEISIGGADQIVIRDPITNHPYIPGSSLRGKMRSLLERTRGEMTIKLKDGKSFTDIRQLDDAMASGTAELDSASPAIDPTQLATRLFGVPIDKQEAVDTKNIVPQRLVVRDAKLINPEQLEKARNTDMPMTEVKTEVAIDRITSKANPRQIERVPAGARFGFELVLNLYGDDDEKSYLDALFGCMTLLQDDYLGGHGSRGYGKVHFSVESITEKTAEDYRNSQTAKPSQVPIPEALKQPSADR</sequence>
<reference evidence="11" key="1">
    <citation type="journal article" date="2020" name="mSystems">
        <title>Genome- and Community-Level Interaction Insights into Carbon Utilization and Element Cycling Functions of Hydrothermarchaeota in Hydrothermal Sediment.</title>
        <authorList>
            <person name="Zhou Z."/>
            <person name="Liu Y."/>
            <person name="Xu W."/>
            <person name="Pan J."/>
            <person name="Luo Z.H."/>
            <person name="Li M."/>
        </authorList>
    </citation>
    <scope>NUCLEOTIDE SEQUENCE [LARGE SCALE GENOMIC DNA]</scope>
    <source>
        <strain evidence="11">SpSt-477</strain>
    </source>
</reference>
<gene>
    <name evidence="11" type="primary">csm3</name>
    <name evidence="11" type="ORF">ENS29_16145</name>
</gene>
<comment type="similarity">
    <text evidence="1">Belongs to the CRISPR-associated Csm3 family.</text>
</comment>
<evidence type="ECO:0000256" key="4">
    <source>
        <dbReference type="ARBA" id="ARBA00022759"/>
    </source>
</evidence>
<keyword evidence="6" id="KW-0694">RNA-binding</keyword>
<evidence type="ECO:0000256" key="3">
    <source>
        <dbReference type="ARBA" id="ARBA00022722"/>
    </source>
</evidence>
<dbReference type="GO" id="GO:0051607">
    <property type="term" value="P:defense response to virus"/>
    <property type="evidence" value="ECO:0007669"/>
    <property type="project" value="UniProtKB-KW"/>
</dbReference>
<evidence type="ECO:0000256" key="9">
    <source>
        <dbReference type="SAM" id="MobiDB-lite"/>
    </source>
</evidence>
<evidence type="ECO:0000259" key="10">
    <source>
        <dbReference type="Pfam" id="PF03787"/>
    </source>
</evidence>
<dbReference type="GO" id="GO:0016787">
    <property type="term" value="F:hydrolase activity"/>
    <property type="evidence" value="ECO:0007669"/>
    <property type="project" value="UniProtKB-KW"/>
</dbReference>
<keyword evidence="7" id="KW-0051">Antiviral defense</keyword>
<keyword evidence="5" id="KW-0378">Hydrolase</keyword>
<evidence type="ECO:0000256" key="1">
    <source>
        <dbReference type="ARBA" id="ARBA00006342"/>
    </source>
</evidence>
<dbReference type="InterPro" id="IPR005537">
    <property type="entry name" value="RAMP_III_fam"/>
</dbReference>
<keyword evidence="3" id="KW-0540">Nuclease</keyword>
<dbReference type="PANTHER" id="PTHR35579:SF3">
    <property type="entry name" value="CRISPR SYSTEM CMS ENDORIBONUCLEASE CSM3"/>
    <property type="match status" value="1"/>
</dbReference>
<evidence type="ECO:0000256" key="6">
    <source>
        <dbReference type="ARBA" id="ARBA00022884"/>
    </source>
</evidence>
<protein>
    <recommendedName>
        <fullName evidence="2">CRISPR system Cms endoribonuclease Csm3</fullName>
    </recommendedName>
    <alternativeName>
        <fullName evidence="8">CRISPR type III A-associated RAMP protein Csm3</fullName>
    </alternativeName>
</protein>
<dbReference type="InterPro" id="IPR052216">
    <property type="entry name" value="CRISPR_Csm3_endoribonuclease"/>
</dbReference>
<dbReference type="PANTHER" id="PTHR35579">
    <property type="entry name" value="CRISPR SYSTEM CMS ENDORIBONUCLEASE CSM3"/>
    <property type="match status" value="1"/>
</dbReference>
<accession>A0A7C4W2B0</accession>
<dbReference type="EMBL" id="DSUH01000370">
    <property type="protein sequence ID" value="HGU34356.1"/>
    <property type="molecule type" value="Genomic_DNA"/>
</dbReference>
<keyword evidence="4" id="KW-0255">Endonuclease</keyword>
<evidence type="ECO:0000256" key="5">
    <source>
        <dbReference type="ARBA" id="ARBA00022801"/>
    </source>
</evidence>
<dbReference type="GO" id="GO:0003723">
    <property type="term" value="F:RNA binding"/>
    <property type="evidence" value="ECO:0007669"/>
    <property type="project" value="UniProtKB-KW"/>
</dbReference>
<evidence type="ECO:0000313" key="11">
    <source>
        <dbReference type="EMBL" id="HGU34356.1"/>
    </source>
</evidence>
<dbReference type="GO" id="GO:0004519">
    <property type="term" value="F:endonuclease activity"/>
    <property type="evidence" value="ECO:0007669"/>
    <property type="project" value="UniProtKB-KW"/>
</dbReference>
<feature type="region of interest" description="Disordered" evidence="9">
    <location>
        <begin position="246"/>
        <end position="272"/>
    </location>
</feature>
<evidence type="ECO:0000256" key="8">
    <source>
        <dbReference type="ARBA" id="ARBA00033183"/>
    </source>
</evidence>
<dbReference type="InterPro" id="IPR013412">
    <property type="entry name" value="CRISPR-assoc_RAMP_Csm3"/>
</dbReference>
<evidence type="ECO:0000256" key="2">
    <source>
        <dbReference type="ARBA" id="ARBA00022150"/>
    </source>
</evidence>
<dbReference type="Pfam" id="PF03787">
    <property type="entry name" value="RAMPs"/>
    <property type="match status" value="1"/>
</dbReference>
<proteinExistence type="inferred from homology"/>
<comment type="caution">
    <text evidence="11">The sequence shown here is derived from an EMBL/GenBank/DDBJ whole genome shotgun (WGS) entry which is preliminary data.</text>
</comment>
<dbReference type="AlphaFoldDB" id="A0A7C4W2B0"/>
<evidence type="ECO:0000256" key="7">
    <source>
        <dbReference type="ARBA" id="ARBA00023118"/>
    </source>
</evidence>